<dbReference type="NCBIfam" id="TIGR00077">
    <property type="entry name" value="lspA"/>
    <property type="match status" value="1"/>
</dbReference>
<dbReference type="AlphaFoldDB" id="A0A418W6T7"/>
<dbReference type="Pfam" id="PF01252">
    <property type="entry name" value="Peptidase_A8"/>
    <property type="match status" value="1"/>
</dbReference>
<evidence type="ECO:0000313" key="13">
    <source>
        <dbReference type="Proteomes" id="UP000286100"/>
    </source>
</evidence>
<proteinExistence type="inferred from homology"/>
<evidence type="ECO:0000256" key="8">
    <source>
        <dbReference type="ARBA" id="ARBA00023136"/>
    </source>
</evidence>
<keyword evidence="13" id="KW-1185">Reference proteome</keyword>
<evidence type="ECO:0000256" key="2">
    <source>
        <dbReference type="ARBA" id="ARBA00022475"/>
    </source>
</evidence>
<dbReference type="OrthoDB" id="9810259at2"/>
<keyword evidence="8 9" id="KW-0472">Membrane</keyword>
<evidence type="ECO:0000256" key="6">
    <source>
        <dbReference type="ARBA" id="ARBA00022801"/>
    </source>
</evidence>
<name>A0A418W6T7_9SPHN</name>
<keyword evidence="4 9" id="KW-0812">Transmembrane</keyword>
<dbReference type="GO" id="GO:0005886">
    <property type="term" value="C:plasma membrane"/>
    <property type="evidence" value="ECO:0007669"/>
    <property type="project" value="UniProtKB-SubCell"/>
</dbReference>
<gene>
    <name evidence="9 12" type="primary">lspA</name>
    <name evidence="12" type="ORF">D3876_17350</name>
</gene>
<dbReference type="RefSeq" id="WP_119764638.1">
    <property type="nucleotide sequence ID" value="NZ_QYUM01000004.1"/>
</dbReference>
<evidence type="ECO:0000256" key="4">
    <source>
        <dbReference type="ARBA" id="ARBA00022692"/>
    </source>
</evidence>
<dbReference type="GO" id="GO:0004190">
    <property type="term" value="F:aspartic-type endopeptidase activity"/>
    <property type="evidence" value="ECO:0007669"/>
    <property type="project" value="UniProtKB-UniRule"/>
</dbReference>
<feature type="active site" evidence="9">
    <location>
        <position position="142"/>
    </location>
</feature>
<keyword evidence="3 9" id="KW-0645">Protease</keyword>
<keyword evidence="7 9" id="KW-1133">Transmembrane helix</keyword>
<accession>A0A418W6T7</accession>
<keyword evidence="5 9" id="KW-0064">Aspartyl protease</keyword>
<evidence type="ECO:0000313" key="12">
    <source>
        <dbReference type="EMBL" id="RJF85667.1"/>
    </source>
</evidence>
<feature type="active site" evidence="9">
    <location>
        <position position="123"/>
    </location>
</feature>
<evidence type="ECO:0000256" key="9">
    <source>
        <dbReference type="HAMAP-Rule" id="MF_00161"/>
    </source>
</evidence>
<comment type="subcellular location">
    <subcellularLocation>
        <location evidence="9">Cell membrane</location>
        <topology evidence="9">Multi-pass membrane protein</topology>
    </subcellularLocation>
</comment>
<dbReference type="UniPathway" id="UPA00665"/>
<dbReference type="Proteomes" id="UP000286100">
    <property type="component" value="Unassembled WGS sequence"/>
</dbReference>
<comment type="similarity">
    <text evidence="1 9 11">Belongs to the peptidase A8 family.</text>
</comment>
<evidence type="ECO:0000256" key="10">
    <source>
        <dbReference type="RuleBase" id="RU000594"/>
    </source>
</evidence>
<dbReference type="EC" id="3.4.23.36" evidence="9"/>
<evidence type="ECO:0000256" key="5">
    <source>
        <dbReference type="ARBA" id="ARBA00022750"/>
    </source>
</evidence>
<reference evidence="12 13" key="1">
    <citation type="submission" date="2018-09" db="EMBL/GenBank/DDBJ databases">
        <authorList>
            <person name="Zhu H."/>
        </authorList>
    </citation>
    <scope>NUCLEOTIDE SEQUENCE [LARGE SCALE GENOMIC DNA]</scope>
    <source>
        <strain evidence="12 13">K2R01-6</strain>
    </source>
</reference>
<feature type="transmembrane region" description="Helical" evidence="9">
    <location>
        <begin position="96"/>
        <end position="113"/>
    </location>
</feature>
<feature type="transmembrane region" description="Helical" evidence="9">
    <location>
        <begin position="69"/>
        <end position="89"/>
    </location>
</feature>
<dbReference type="GO" id="GO:0006508">
    <property type="term" value="P:proteolysis"/>
    <property type="evidence" value="ECO:0007669"/>
    <property type="project" value="UniProtKB-KW"/>
</dbReference>
<comment type="function">
    <text evidence="9 10">This protein specifically catalyzes the removal of signal peptides from prolipoproteins.</text>
</comment>
<evidence type="ECO:0000256" key="3">
    <source>
        <dbReference type="ARBA" id="ARBA00022670"/>
    </source>
</evidence>
<keyword evidence="6 9" id="KW-0378">Hydrolase</keyword>
<evidence type="ECO:0000256" key="1">
    <source>
        <dbReference type="ARBA" id="ARBA00006139"/>
    </source>
</evidence>
<comment type="catalytic activity">
    <reaction evidence="9 10">
        <text>Release of signal peptides from bacterial membrane prolipoproteins. Hydrolyzes -Xaa-Yaa-Zaa-|-(S,diacylglyceryl)Cys-, in which Xaa is hydrophobic (preferably Leu), and Yaa (Ala or Ser) and Zaa (Gly or Ala) have small, neutral side chains.</text>
        <dbReference type="EC" id="3.4.23.36"/>
    </reaction>
</comment>
<evidence type="ECO:0000256" key="7">
    <source>
        <dbReference type="ARBA" id="ARBA00022989"/>
    </source>
</evidence>
<evidence type="ECO:0000256" key="11">
    <source>
        <dbReference type="RuleBase" id="RU004181"/>
    </source>
</evidence>
<sequence length="175" mass="19317">MTEALRNHRRLGLILAACVFALDQIAKYIVTVPLQLETVGQIRILPIFNLTWVENYGVSMGFLRADSEAMRWGLVAITLAISVGVTVWMWREKSRWDVLALGLVLGGALGNIVDRVRFGHVVDFADLHFGDFRPFLVFNVADAAITIGVLVLLFRALFVGEDGSKAKDATETVDA</sequence>
<dbReference type="InterPro" id="IPR001872">
    <property type="entry name" value="Peptidase_A8"/>
</dbReference>
<organism evidence="12 13">
    <name type="scientific">Sphingomonas cavernae</name>
    <dbReference type="NCBI Taxonomy" id="2320861"/>
    <lineage>
        <taxon>Bacteria</taxon>
        <taxon>Pseudomonadati</taxon>
        <taxon>Pseudomonadota</taxon>
        <taxon>Alphaproteobacteria</taxon>
        <taxon>Sphingomonadales</taxon>
        <taxon>Sphingomonadaceae</taxon>
        <taxon>Sphingomonas</taxon>
    </lineage>
</organism>
<dbReference type="PRINTS" id="PR00781">
    <property type="entry name" value="LIPOSIGPTASE"/>
</dbReference>
<comment type="caution">
    <text evidence="9">Lacks conserved residue(s) required for the propagation of feature annotation.</text>
</comment>
<comment type="caution">
    <text evidence="12">The sequence shown here is derived from an EMBL/GenBank/DDBJ whole genome shotgun (WGS) entry which is preliminary data.</text>
</comment>
<protein>
    <recommendedName>
        <fullName evidence="9">Lipoprotein signal peptidase</fullName>
        <ecNumber evidence="9">3.4.23.36</ecNumber>
    </recommendedName>
    <alternativeName>
        <fullName evidence="9">Prolipoprotein signal peptidase</fullName>
    </alternativeName>
    <alternativeName>
        <fullName evidence="9">Signal peptidase II</fullName>
        <shortName evidence="9">SPase II</shortName>
    </alternativeName>
</protein>
<dbReference type="PROSITE" id="PS00855">
    <property type="entry name" value="SPASE_II"/>
    <property type="match status" value="1"/>
</dbReference>
<dbReference type="PANTHER" id="PTHR33695:SF1">
    <property type="entry name" value="LIPOPROTEIN SIGNAL PEPTIDASE"/>
    <property type="match status" value="1"/>
</dbReference>
<feature type="transmembrane region" description="Helical" evidence="9">
    <location>
        <begin position="133"/>
        <end position="158"/>
    </location>
</feature>
<keyword evidence="2 9" id="KW-1003">Cell membrane</keyword>
<dbReference type="EMBL" id="QYUM01000004">
    <property type="protein sequence ID" value="RJF85667.1"/>
    <property type="molecule type" value="Genomic_DNA"/>
</dbReference>
<comment type="pathway">
    <text evidence="9">Protein modification; lipoprotein biosynthesis (signal peptide cleavage).</text>
</comment>
<dbReference type="PANTHER" id="PTHR33695">
    <property type="entry name" value="LIPOPROTEIN SIGNAL PEPTIDASE"/>
    <property type="match status" value="1"/>
</dbReference>
<dbReference type="HAMAP" id="MF_00161">
    <property type="entry name" value="LspA"/>
    <property type="match status" value="1"/>
</dbReference>